<gene>
    <name evidence="11" type="ORF">FZC79_08490</name>
</gene>
<evidence type="ECO:0000256" key="7">
    <source>
        <dbReference type="ARBA" id="ARBA00023288"/>
    </source>
</evidence>
<keyword evidence="6" id="KW-0564">Palmitate</keyword>
<dbReference type="PROSITE" id="PS51257">
    <property type="entry name" value="PROKAR_LIPOPROTEIN"/>
    <property type="match status" value="1"/>
</dbReference>
<organism evidence="11 12">
    <name type="scientific">Rossellomorea vietnamensis</name>
    <dbReference type="NCBI Taxonomy" id="218284"/>
    <lineage>
        <taxon>Bacteria</taxon>
        <taxon>Bacillati</taxon>
        <taxon>Bacillota</taxon>
        <taxon>Bacilli</taxon>
        <taxon>Bacillales</taxon>
        <taxon>Bacillaceae</taxon>
        <taxon>Rossellomorea</taxon>
    </lineage>
</organism>
<dbReference type="PANTHER" id="PTHR35789:SF1">
    <property type="entry name" value="SPORE GERMINATION PROTEIN B3"/>
    <property type="match status" value="1"/>
</dbReference>
<keyword evidence="5" id="KW-0472">Membrane</keyword>
<feature type="chain" id="PRO_5038796269" evidence="8">
    <location>
        <begin position="22"/>
        <end position="364"/>
    </location>
</feature>
<keyword evidence="3" id="KW-0309">Germination</keyword>
<evidence type="ECO:0000256" key="8">
    <source>
        <dbReference type="SAM" id="SignalP"/>
    </source>
</evidence>
<feature type="domain" description="Spore germination GerAC-like C-terminal" evidence="9">
    <location>
        <begin position="195"/>
        <end position="361"/>
    </location>
</feature>
<feature type="domain" description="Spore germination protein N-terminal" evidence="10">
    <location>
        <begin position="21"/>
        <end position="185"/>
    </location>
</feature>
<evidence type="ECO:0000259" key="10">
    <source>
        <dbReference type="Pfam" id="PF25198"/>
    </source>
</evidence>
<dbReference type="InterPro" id="IPR046953">
    <property type="entry name" value="Spore_GerAC-like_C"/>
</dbReference>
<dbReference type="PANTHER" id="PTHR35789">
    <property type="entry name" value="SPORE GERMINATION PROTEIN B3"/>
    <property type="match status" value="1"/>
</dbReference>
<evidence type="ECO:0000256" key="4">
    <source>
        <dbReference type="ARBA" id="ARBA00022729"/>
    </source>
</evidence>
<dbReference type="Pfam" id="PF25198">
    <property type="entry name" value="Spore_GerAC_N"/>
    <property type="match status" value="1"/>
</dbReference>
<dbReference type="GO" id="GO:0009847">
    <property type="term" value="P:spore germination"/>
    <property type="evidence" value="ECO:0007669"/>
    <property type="project" value="InterPro"/>
</dbReference>
<comment type="caution">
    <text evidence="11">The sequence shown here is derived from an EMBL/GenBank/DDBJ whole genome shotgun (WGS) entry which is preliminary data.</text>
</comment>
<name>A0A5D4KFV9_9BACI</name>
<feature type="signal peptide" evidence="8">
    <location>
        <begin position="1"/>
        <end position="21"/>
    </location>
</feature>
<evidence type="ECO:0000313" key="11">
    <source>
        <dbReference type="EMBL" id="TYR76177.1"/>
    </source>
</evidence>
<dbReference type="AlphaFoldDB" id="A0A5D4KFV9"/>
<dbReference type="NCBIfam" id="TIGR02887">
    <property type="entry name" value="spore_ger_x_C"/>
    <property type="match status" value="1"/>
</dbReference>
<protein>
    <submittedName>
        <fullName evidence="11">Ger(X)C family spore germination protein</fullName>
    </submittedName>
</protein>
<dbReference type="InterPro" id="IPR038501">
    <property type="entry name" value="Spore_GerAC_C_sf"/>
</dbReference>
<dbReference type="EMBL" id="VTEH01000004">
    <property type="protein sequence ID" value="TYR76177.1"/>
    <property type="molecule type" value="Genomic_DNA"/>
</dbReference>
<evidence type="ECO:0000259" key="9">
    <source>
        <dbReference type="Pfam" id="PF05504"/>
    </source>
</evidence>
<proteinExistence type="inferred from homology"/>
<keyword evidence="4 8" id="KW-0732">Signal</keyword>
<dbReference type="Pfam" id="PF05504">
    <property type="entry name" value="Spore_GerAC"/>
    <property type="match status" value="1"/>
</dbReference>
<evidence type="ECO:0000256" key="1">
    <source>
        <dbReference type="ARBA" id="ARBA00004635"/>
    </source>
</evidence>
<evidence type="ECO:0000313" key="12">
    <source>
        <dbReference type="Proteomes" id="UP000323317"/>
    </source>
</evidence>
<evidence type="ECO:0000256" key="3">
    <source>
        <dbReference type="ARBA" id="ARBA00022544"/>
    </source>
</evidence>
<dbReference type="RefSeq" id="WP_148946388.1">
    <property type="nucleotide sequence ID" value="NZ_JBNIKK010000021.1"/>
</dbReference>
<evidence type="ECO:0000256" key="2">
    <source>
        <dbReference type="ARBA" id="ARBA00007886"/>
    </source>
</evidence>
<keyword evidence="7" id="KW-0449">Lipoprotein</keyword>
<evidence type="ECO:0000256" key="6">
    <source>
        <dbReference type="ARBA" id="ARBA00023139"/>
    </source>
</evidence>
<evidence type="ECO:0000256" key="5">
    <source>
        <dbReference type="ARBA" id="ARBA00023136"/>
    </source>
</evidence>
<sequence>MKKFKLLMIGLLILLSGCVEREILDDLNIETAKGYDTAGEDLIRGTSLYPRYSADKQIENVTLTAEAKSTREVLNLLEKKSDQPLVRGSLENVLISEEMAQRGMLHIADSLQRDASVGARVMLLVSDGPAEEILKGDFGNKGTSDYISTLVNHNIRRGDLAKSNLHLFLFTFFQEGHTPYLPIIQQDDDKTLDLTGVALFKKDKMIDRINKEDMFYFKLLADKYSEGNQVVKLSDKGISLKDSIEASVTSLKSKHKIRIEHNASPVKINVIIEIEGIIKEYTGKRLSPDKIKKVQEKMEQDIETRCLKMLKNFQEKGIDPVGFGQRQKHGVRKMDFKKWEEEEYPQADINVKADVLILESGTVE</sequence>
<dbReference type="Gene3D" id="3.30.300.210">
    <property type="entry name" value="Nutrient germinant receptor protein C, domain 3"/>
    <property type="match status" value="1"/>
</dbReference>
<comment type="subcellular location">
    <subcellularLocation>
        <location evidence="1">Membrane</location>
        <topology evidence="1">Lipid-anchor</topology>
    </subcellularLocation>
</comment>
<dbReference type="Proteomes" id="UP000323317">
    <property type="component" value="Unassembled WGS sequence"/>
</dbReference>
<reference evidence="11 12" key="1">
    <citation type="submission" date="2019-08" db="EMBL/GenBank/DDBJ databases">
        <title>Bacillus genomes from the desert of Cuatro Cienegas, Coahuila.</title>
        <authorList>
            <person name="Olmedo-Alvarez G."/>
        </authorList>
    </citation>
    <scope>NUCLEOTIDE SEQUENCE [LARGE SCALE GENOMIC DNA]</scope>
    <source>
        <strain evidence="11 12">CH40_1T</strain>
    </source>
</reference>
<dbReference type="GO" id="GO:0016020">
    <property type="term" value="C:membrane"/>
    <property type="evidence" value="ECO:0007669"/>
    <property type="project" value="UniProtKB-SubCell"/>
</dbReference>
<accession>A0A5D4KFV9</accession>
<dbReference type="InterPro" id="IPR008844">
    <property type="entry name" value="Spore_GerAC-like"/>
</dbReference>
<dbReference type="InterPro" id="IPR057336">
    <property type="entry name" value="GerAC_N"/>
</dbReference>
<comment type="similarity">
    <text evidence="2">Belongs to the GerABKC lipoprotein family.</text>
</comment>